<dbReference type="VEuPathDB" id="FungiDB:Z518_07395"/>
<dbReference type="GeneID" id="25295466"/>
<feature type="transmembrane region" description="Helical" evidence="1">
    <location>
        <begin position="118"/>
        <end position="137"/>
    </location>
</feature>
<feature type="transmembrane region" description="Helical" evidence="1">
    <location>
        <begin position="12"/>
        <end position="30"/>
    </location>
</feature>
<keyword evidence="1" id="KW-0472">Membrane</keyword>
<evidence type="ECO:0000313" key="3">
    <source>
        <dbReference type="Proteomes" id="UP000053617"/>
    </source>
</evidence>
<name>A0A0D2FNZ5_9EURO</name>
<dbReference type="Proteomes" id="UP000053617">
    <property type="component" value="Unassembled WGS sequence"/>
</dbReference>
<reference evidence="2 3" key="1">
    <citation type="submission" date="2015-01" db="EMBL/GenBank/DDBJ databases">
        <title>The Genome Sequence of Rhinocladiella mackenzie CBS 650.93.</title>
        <authorList>
            <consortium name="The Broad Institute Genomics Platform"/>
            <person name="Cuomo C."/>
            <person name="de Hoog S."/>
            <person name="Gorbushina A."/>
            <person name="Stielow B."/>
            <person name="Teixiera M."/>
            <person name="Abouelleil A."/>
            <person name="Chapman S.B."/>
            <person name="Priest M."/>
            <person name="Young S.K."/>
            <person name="Wortman J."/>
            <person name="Nusbaum C."/>
            <person name="Birren B."/>
        </authorList>
    </citation>
    <scope>NUCLEOTIDE SEQUENCE [LARGE SCALE GENOMIC DNA]</scope>
    <source>
        <strain evidence="2 3">CBS 650.93</strain>
    </source>
</reference>
<evidence type="ECO:0000256" key="1">
    <source>
        <dbReference type="SAM" id="Phobius"/>
    </source>
</evidence>
<accession>A0A0D2FNZ5</accession>
<dbReference type="OrthoDB" id="4588380at2759"/>
<keyword evidence="3" id="KW-1185">Reference proteome</keyword>
<dbReference type="EMBL" id="KN847479">
    <property type="protein sequence ID" value="KIX03842.1"/>
    <property type="molecule type" value="Genomic_DNA"/>
</dbReference>
<gene>
    <name evidence="2" type="ORF">Z518_07395</name>
</gene>
<organism evidence="2 3">
    <name type="scientific">Rhinocladiella mackenziei CBS 650.93</name>
    <dbReference type="NCBI Taxonomy" id="1442369"/>
    <lineage>
        <taxon>Eukaryota</taxon>
        <taxon>Fungi</taxon>
        <taxon>Dikarya</taxon>
        <taxon>Ascomycota</taxon>
        <taxon>Pezizomycotina</taxon>
        <taxon>Eurotiomycetes</taxon>
        <taxon>Chaetothyriomycetidae</taxon>
        <taxon>Chaetothyriales</taxon>
        <taxon>Herpotrichiellaceae</taxon>
        <taxon>Rhinocladiella</taxon>
    </lineage>
</organism>
<dbReference type="AlphaFoldDB" id="A0A0D2FNZ5"/>
<sequence length="164" mass="18595">MLAQSLRLSFFYFWLVFMAGLFFGSIRVPFLQPALGTRYAELLEMPIMVVMMWQSAQLTLWQLEGGHSGKHAFLTPVAIGALALLWLMIVELATTAILKGGWWNGVKVYFAGRDSVAGPVYALAVLAYAVMPWYIWYNQKPDEDKAMWEVDKAAVEEDEYCNRG</sequence>
<feature type="transmembrane region" description="Helical" evidence="1">
    <location>
        <begin position="73"/>
        <end position="98"/>
    </location>
</feature>
<protein>
    <submittedName>
        <fullName evidence="2">Uncharacterized protein</fullName>
    </submittedName>
</protein>
<dbReference type="RefSeq" id="XP_013270978.1">
    <property type="nucleotide sequence ID" value="XM_013415524.1"/>
</dbReference>
<evidence type="ECO:0000313" key="2">
    <source>
        <dbReference type="EMBL" id="KIX03842.1"/>
    </source>
</evidence>
<dbReference type="HOGENOM" id="CLU_117273_0_0_1"/>
<keyword evidence="1" id="KW-0812">Transmembrane</keyword>
<keyword evidence="1" id="KW-1133">Transmembrane helix</keyword>
<proteinExistence type="predicted"/>